<dbReference type="InterPro" id="IPR025475">
    <property type="entry name" value="DUF4326"/>
</dbReference>
<evidence type="ECO:0000313" key="2">
    <source>
        <dbReference type="EMBL" id="QAY71797.1"/>
    </source>
</evidence>
<dbReference type="AlphaFoldDB" id="A0A4P6FDS2"/>
<dbReference type="Pfam" id="PF14216">
    <property type="entry name" value="DUF4326"/>
    <property type="match status" value="1"/>
</dbReference>
<dbReference type="OrthoDB" id="3483205at2"/>
<dbReference type="KEGG" id="xya:ET471_08345"/>
<protein>
    <submittedName>
        <fullName evidence="2">DUF4326 domain-containing protein</fullName>
    </submittedName>
</protein>
<gene>
    <name evidence="2" type="ORF">ET471_08345</name>
</gene>
<accession>A0A4P6FDS2</accession>
<evidence type="ECO:0000259" key="1">
    <source>
        <dbReference type="Pfam" id="PF14216"/>
    </source>
</evidence>
<evidence type="ECO:0000313" key="3">
    <source>
        <dbReference type="Proteomes" id="UP000292118"/>
    </source>
</evidence>
<proteinExistence type="predicted"/>
<reference evidence="2 3" key="1">
    <citation type="submission" date="2019-01" db="EMBL/GenBank/DDBJ databases">
        <title>Genome sequencing of strain FW10M-9.</title>
        <authorList>
            <person name="Heo J."/>
            <person name="Kim S.-J."/>
            <person name="Kim J.-S."/>
            <person name="Hong S.-B."/>
            <person name="Kwon S.-W."/>
        </authorList>
    </citation>
    <scope>NUCLEOTIDE SEQUENCE [LARGE SCALE GENOMIC DNA]</scope>
    <source>
        <strain evidence="2 3">FW10M-9</strain>
    </source>
</reference>
<sequence length="151" mass="16570">MPTDVGYVDASAPQRIQLRRTRGWRKPEGAIKVDRTTVWGNPFKVGAVAPAANWPESDPRFSRDGNHTVADAEEAVDLFREMVRRGGWYLCRSYGKPDGQILTVGPMWQPWEPAARLAGHDLACWCPLPEPGEPDHCHAAVLLAIANGGAS</sequence>
<keyword evidence="3" id="KW-1185">Reference proteome</keyword>
<dbReference type="EMBL" id="CP035493">
    <property type="protein sequence ID" value="QAY71797.1"/>
    <property type="molecule type" value="Genomic_DNA"/>
</dbReference>
<feature type="domain" description="DUF4326" evidence="1">
    <location>
        <begin position="20"/>
        <end position="143"/>
    </location>
</feature>
<name>A0A4P6FDS2_9MICO</name>
<dbReference type="Proteomes" id="UP000292118">
    <property type="component" value="Chromosome"/>
</dbReference>
<organism evidence="2 3">
    <name type="scientific">Xylanimonas protaetiae</name>
    <dbReference type="NCBI Taxonomy" id="2509457"/>
    <lineage>
        <taxon>Bacteria</taxon>
        <taxon>Bacillati</taxon>
        <taxon>Actinomycetota</taxon>
        <taxon>Actinomycetes</taxon>
        <taxon>Micrococcales</taxon>
        <taxon>Promicromonosporaceae</taxon>
        <taxon>Xylanimonas</taxon>
    </lineage>
</organism>